<gene>
    <name evidence="3" type="ORF">ACI2JU_19095</name>
</gene>
<dbReference type="InterPro" id="IPR000873">
    <property type="entry name" value="AMP-dep_synth/lig_dom"/>
</dbReference>
<dbReference type="InterPro" id="IPR045851">
    <property type="entry name" value="AMP-bd_C_sf"/>
</dbReference>
<dbReference type="Gene3D" id="3.30.300.30">
    <property type="match status" value="1"/>
</dbReference>
<dbReference type="PROSITE" id="PS00455">
    <property type="entry name" value="AMP_BINDING"/>
    <property type="match status" value="1"/>
</dbReference>
<sequence length="498" mass="55317">MSIENLTARWLAEPKDPEKVVIYSEQGNLTYLSLQQQVCQLAGAFETMKLLENERVIIAMDDSSALYISFLASVACGAIPIVVNPKLSKENLTFIINDSQASLLISKQDDVIQFHFYHNMKLSKTISLDDLLSFGVLNWNNYHYKQEDDIAFMQYTSGTTGSPKGVMHSSKNALSSVRFFAKDVLHANSADRFYSLAKSFFGYGLGNSLFFPLECGASVVLDADWPSPNRVLENLLRYRPSVFFGVPAMYQALLSNKSTKEAFASVRATVSAGASLPEKLFTSWEAEFNTPILDGLGSTELCHIFCSQKSDSAQAGSLGKALQEYDIEIRDQQGNVVPNDVCGNMWVKGPSLSLGYWQNPSATEIKFQSGWYNTGDLATRDKRGCIYFKGRSDDLFKVNGRWVIPCDIEKGLLSEFSSVIELAIVPVLDENGLTKAALFIVTNDNNVSSLLSDINNWCQMNLSNYQRPLHIKVLSTLPRNDNGKVIRKLLSLELDGVV</sequence>
<evidence type="ECO:0000259" key="2">
    <source>
        <dbReference type="Pfam" id="PF00501"/>
    </source>
</evidence>
<dbReference type="InterPro" id="IPR020845">
    <property type="entry name" value="AMP-binding_CS"/>
</dbReference>
<feature type="domain" description="AMP-dependent synthetase/ligase" evidence="2">
    <location>
        <begin position="15"/>
        <end position="357"/>
    </location>
</feature>
<dbReference type="Proteomes" id="UP001620262">
    <property type="component" value="Unassembled WGS sequence"/>
</dbReference>
<comment type="caution">
    <text evidence="3">The sequence shown here is derived from an EMBL/GenBank/DDBJ whole genome shotgun (WGS) entry which is preliminary data.</text>
</comment>
<protein>
    <submittedName>
        <fullName evidence="3">AMP-binding protein</fullName>
    </submittedName>
</protein>
<keyword evidence="1" id="KW-0436">Ligase</keyword>
<dbReference type="PANTHER" id="PTHR43352:SF1">
    <property type="entry name" value="ANTHRANILATE--COA LIGASE"/>
    <property type="match status" value="1"/>
</dbReference>
<dbReference type="InterPro" id="IPR042099">
    <property type="entry name" value="ANL_N_sf"/>
</dbReference>
<accession>A0ABW8L1P7</accession>
<dbReference type="RefSeq" id="WP_404676219.1">
    <property type="nucleotide sequence ID" value="NZ_JBJDOT010000034.1"/>
</dbReference>
<keyword evidence="4" id="KW-1185">Reference proteome</keyword>
<dbReference type="Gene3D" id="3.40.50.12780">
    <property type="entry name" value="N-terminal domain of ligase-like"/>
    <property type="match status" value="1"/>
</dbReference>
<proteinExistence type="predicted"/>
<evidence type="ECO:0000313" key="3">
    <source>
        <dbReference type="EMBL" id="MFK3865957.1"/>
    </source>
</evidence>
<organism evidence="3 4">
    <name type="scientific">Pseudoalteromonas rhizosphaerae</name>
    <dbReference type="NCBI Taxonomy" id="2518973"/>
    <lineage>
        <taxon>Bacteria</taxon>
        <taxon>Pseudomonadati</taxon>
        <taxon>Pseudomonadota</taxon>
        <taxon>Gammaproteobacteria</taxon>
        <taxon>Alteromonadales</taxon>
        <taxon>Pseudoalteromonadaceae</taxon>
        <taxon>Pseudoalteromonas</taxon>
    </lineage>
</organism>
<reference evidence="3 4" key="1">
    <citation type="submission" date="2024-11" db="EMBL/GenBank/DDBJ databases">
        <title>The Natural Products Discovery Center: Release of the First 8490 Sequenced Strains for Exploring Actinobacteria Biosynthetic Diversity.</title>
        <authorList>
            <person name="Kalkreuter E."/>
            <person name="Kautsar S.A."/>
            <person name="Yang D."/>
            <person name="Bader C.D."/>
            <person name="Teijaro C.N."/>
            <person name="Fluegel L."/>
            <person name="Davis C.M."/>
            <person name="Simpson J.R."/>
            <person name="Lauterbach L."/>
            <person name="Steele A.D."/>
            <person name="Gui C."/>
            <person name="Meng S."/>
            <person name="Li G."/>
            <person name="Viehrig K."/>
            <person name="Ye F."/>
            <person name="Su P."/>
            <person name="Kiefer A.F."/>
            <person name="Nichols A."/>
            <person name="Cepeda A.J."/>
            <person name="Yan W."/>
            <person name="Fan B."/>
            <person name="Jiang Y."/>
            <person name="Adhikari A."/>
            <person name="Zheng C.-J."/>
            <person name="Schuster L."/>
            <person name="Cowan T.M."/>
            <person name="Smanski M.J."/>
            <person name="Chevrette M.G."/>
            <person name="De Carvalho L.P.S."/>
            <person name="Shen B."/>
        </authorList>
    </citation>
    <scope>NUCLEOTIDE SEQUENCE [LARGE SCALE GENOMIC DNA]</scope>
    <source>
        <strain evidence="3 4">NPDC078403</strain>
    </source>
</reference>
<dbReference type="EMBL" id="JBJDOT010000034">
    <property type="protein sequence ID" value="MFK3865957.1"/>
    <property type="molecule type" value="Genomic_DNA"/>
</dbReference>
<evidence type="ECO:0000313" key="4">
    <source>
        <dbReference type="Proteomes" id="UP001620262"/>
    </source>
</evidence>
<dbReference type="PANTHER" id="PTHR43352">
    <property type="entry name" value="ACETYL-COA SYNTHETASE"/>
    <property type="match status" value="1"/>
</dbReference>
<dbReference type="SUPFAM" id="SSF56801">
    <property type="entry name" value="Acetyl-CoA synthetase-like"/>
    <property type="match status" value="1"/>
</dbReference>
<evidence type="ECO:0000256" key="1">
    <source>
        <dbReference type="ARBA" id="ARBA00022598"/>
    </source>
</evidence>
<dbReference type="Pfam" id="PF00501">
    <property type="entry name" value="AMP-binding"/>
    <property type="match status" value="1"/>
</dbReference>
<name>A0ABW8L1P7_9GAMM</name>